<dbReference type="Proteomes" id="UP000195514">
    <property type="component" value="Chromosome I"/>
</dbReference>
<gene>
    <name evidence="1" type="ORF">CFX1CAM_1304</name>
</gene>
<name>A0A1Y6K702_9CHLR</name>
<reference evidence="2" key="1">
    <citation type="submission" date="2017-05" db="EMBL/GenBank/DDBJ databases">
        <authorList>
            <person name="Kirkegaard R."/>
            <person name="Mcilroy J S."/>
        </authorList>
    </citation>
    <scope>NUCLEOTIDE SEQUENCE [LARGE SCALE GENOMIC DNA]</scope>
</reference>
<sequence length="68" mass="7765">MLFSGINLDDYTKALLQISYGEVTNQLDLNEIMVLKPVFGKSLQFSEKSKRLIVLLEFQHNDDTPHAP</sequence>
<proteinExistence type="predicted"/>
<evidence type="ECO:0000313" key="1">
    <source>
        <dbReference type="EMBL" id="SMX54369.1"/>
    </source>
</evidence>
<dbReference type="KEGG" id="abat:CFX1CAM_1304"/>
<accession>A0A1Y6K702</accession>
<organism evidence="1 2">
    <name type="scientific">Candidatus Brevifilum fermentans</name>
    <dbReference type="NCBI Taxonomy" id="1986204"/>
    <lineage>
        <taxon>Bacteria</taxon>
        <taxon>Bacillati</taxon>
        <taxon>Chloroflexota</taxon>
        <taxon>Anaerolineae</taxon>
        <taxon>Anaerolineales</taxon>
        <taxon>Anaerolineaceae</taxon>
        <taxon>Candidatus Brevifilum</taxon>
    </lineage>
</organism>
<keyword evidence="2" id="KW-1185">Reference proteome</keyword>
<protein>
    <submittedName>
        <fullName evidence="1">Uncharacterized protein</fullName>
    </submittedName>
</protein>
<dbReference type="EMBL" id="LT859958">
    <property type="protein sequence ID" value="SMX54369.1"/>
    <property type="molecule type" value="Genomic_DNA"/>
</dbReference>
<evidence type="ECO:0000313" key="2">
    <source>
        <dbReference type="Proteomes" id="UP000195514"/>
    </source>
</evidence>
<dbReference type="AlphaFoldDB" id="A0A1Y6K702"/>